<evidence type="ECO:0000313" key="1">
    <source>
        <dbReference type="EMBL" id="KAI9920241.1"/>
    </source>
</evidence>
<comment type="caution">
    <text evidence="1">The sequence shown here is derived from an EMBL/GenBank/DDBJ whole genome shotgun (WGS) entry which is preliminary data.</text>
</comment>
<organism evidence="1 2">
    <name type="scientific">Peronosclerospora sorghi</name>
    <dbReference type="NCBI Taxonomy" id="230839"/>
    <lineage>
        <taxon>Eukaryota</taxon>
        <taxon>Sar</taxon>
        <taxon>Stramenopiles</taxon>
        <taxon>Oomycota</taxon>
        <taxon>Peronosporomycetes</taxon>
        <taxon>Peronosporales</taxon>
        <taxon>Peronosporaceae</taxon>
        <taxon>Peronosclerospora</taxon>
    </lineage>
</organism>
<evidence type="ECO:0000313" key="2">
    <source>
        <dbReference type="Proteomes" id="UP001163321"/>
    </source>
</evidence>
<dbReference type="EMBL" id="CM047589">
    <property type="protein sequence ID" value="KAI9920241.1"/>
    <property type="molecule type" value="Genomic_DNA"/>
</dbReference>
<reference evidence="1 2" key="1">
    <citation type="journal article" date="2022" name="bioRxiv">
        <title>The genome of the oomycete Peronosclerospora sorghi, a cosmopolitan pathogen of maize and sorghum, is inflated with dispersed pseudogenes.</title>
        <authorList>
            <person name="Fletcher K."/>
            <person name="Martin F."/>
            <person name="Isakeit T."/>
            <person name="Cavanaugh K."/>
            <person name="Magill C."/>
            <person name="Michelmore R."/>
        </authorList>
    </citation>
    <scope>NUCLEOTIDE SEQUENCE [LARGE SCALE GENOMIC DNA]</scope>
    <source>
        <strain evidence="1">P6</strain>
    </source>
</reference>
<dbReference type="Proteomes" id="UP001163321">
    <property type="component" value="Chromosome 10"/>
</dbReference>
<gene>
    <name evidence="1" type="ORF">PsorP6_016054</name>
</gene>
<keyword evidence="2" id="KW-1185">Reference proteome</keyword>
<proteinExistence type="predicted"/>
<protein>
    <submittedName>
        <fullName evidence="1">Uncharacterized protein</fullName>
    </submittedName>
</protein>
<name>A0ACC0WR82_9STRA</name>
<sequence>MNLPLFIIATNSDPKSVSGVMMLRSAALVGSRAGCPISTTVVLVAFSKLLYGRPQGTTRLDHVYLALCVAASTLGHADTRSSVLDQHCIVC</sequence>
<accession>A0ACC0WR82</accession>